<proteinExistence type="predicted"/>
<reference evidence="3" key="1">
    <citation type="submission" date="2017-02" db="EMBL/GenBank/DDBJ databases">
        <title>Delineation of Paenibacillus larvae strains originating from foulbrood outbreaks.</title>
        <authorList>
            <person name="Beims H."/>
            <person name="Bunk B."/>
            <person name="Sproeer C."/>
            <person name="Mohr K.I."/>
            <person name="Pradella S."/>
            <person name="Guenther G."/>
            <person name="Rohde M."/>
            <person name="von der Ohe W."/>
            <person name="Steinert M."/>
        </authorList>
    </citation>
    <scope>NUCLEOTIDE SEQUENCE [LARGE SCALE GENOMIC DNA]</scope>
    <source>
        <strain evidence="3">Eric_III</strain>
        <plasmid evidence="3">Plasmid unnamed3</plasmid>
    </source>
</reference>
<name>A0A2L1U7U5_9BACL</name>
<evidence type="ECO:0000259" key="1">
    <source>
        <dbReference type="PROSITE" id="PS50057"/>
    </source>
</evidence>
<dbReference type="Proteomes" id="UP000239833">
    <property type="component" value="Plasmid unnamed3"/>
</dbReference>
<gene>
    <name evidence="2" type="ORF">ERICIII_05005</name>
</gene>
<evidence type="ECO:0000313" key="2">
    <source>
        <dbReference type="EMBL" id="AVF29006.1"/>
    </source>
</evidence>
<feature type="domain" description="FERM" evidence="1">
    <location>
        <begin position="122"/>
        <end position="185"/>
    </location>
</feature>
<dbReference type="EMBL" id="CP019658">
    <property type="protein sequence ID" value="AVF29006.1"/>
    <property type="molecule type" value="Genomic_DNA"/>
</dbReference>
<protein>
    <recommendedName>
        <fullName evidence="1">FERM domain-containing protein</fullName>
    </recommendedName>
</protein>
<geneLocation type="plasmid" evidence="2">
    <name>unnamed3</name>
</geneLocation>
<keyword evidence="2" id="KW-0614">Plasmid</keyword>
<evidence type="ECO:0000313" key="3">
    <source>
        <dbReference type="Proteomes" id="UP000239833"/>
    </source>
</evidence>
<sequence>MPYDKQCPICKGKTKYMVWPDHGEPYIETCNRCDRGRIPDPRSESEMRADILQEGIWHLKAAISTLNWYRWDMTEELQSDHFDVELLIGDVIEKFHELREKLIGPEPEIEIKEKVVYEKEELDIRVEAYRHYLQSISELNEMRIAKQVFEKLIHRIPLSGNDYCSVEFALKMYDHDMKHKKWLEG</sequence>
<organism evidence="2 3">
    <name type="scientific">Paenibacillus larvae subsp. larvae</name>
    <dbReference type="NCBI Taxonomy" id="147375"/>
    <lineage>
        <taxon>Bacteria</taxon>
        <taxon>Bacillati</taxon>
        <taxon>Bacillota</taxon>
        <taxon>Bacilli</taxon>
        <taxon>Bacillales</taxon>
        <taxon>Paenibacillaceae</taxon>
        <taxon>Paenibacillus</taxon>
    </lineage>
</organism>
<dbReference type="AlphaFoldDB" id="A0A2L1U7U5"/>
<dbReference type="GeneID" id="64221158"/>
<dbReference type="InterPro" id="IPR000299">
    <property type="entry name" value="FERM_domain"/>
</dbReference>
<dbReference type="PROSITE" id="PS50057">
    <property type="entry name" value="FERM_3"/>
    <property type="match status" value="1"/>
</dbReference>
<dbReference type="RefSeq" id="WP_079940853.1">
    <property type="nucleotide sequence ID" value="NZ_CP019658.1"/>
</dbReference>
<accession>A0A2L1U7U5</accession>